<dbReference type="Proteomes" id="UP001529510">
    <property type="component" value="Unassembled WGS sequence"/>
</dbReference>
<feature type="non-terminal residue" evidence="1">
    <location>
        <position position="1"/>
    </location>
</feature>
<evidence type="ECO:0000313" key="1">
    <source>
        <dbReference type="EMBL" id="KAL0148847.1"/>
    </source>
</evidence>
<reference evidence="1 2" key="1">
    <citation type="submission" date="2024-05" db="EMBL/GenBank/DDBJ databases">
        <title>Genome sequencing and assembly of Indian major carp, Cirrhinus mrigala (Hamilton, 1822).</title>
        <authorList>
            <person name="Mohindra V."/>
            <person name="Chowdhury L.M."/>
            <person name="Lal K."/>
            <person name="Jena J.K."/>
        </authorList>
    </citation>
    <scope>NUCLEOTIDE SEQUENCE [LARGE SCALE GENOMIC DNA]</scope>
    <source>
        <strain evidence="1">CM1030</strain>
        <tissue evidence="1">Blood</tissue>
    </source>
</reference>
<dbReference type="AlphaFoldDB" id="A0ABD0MFN6"/>
<protein>
    <submittedName>
        <fullName evidence="1">Uncharacterized protein</fullName>
    </submittedName>
</protein>
<keyword evidence="2" id="KW-1185">Reference proteome</keyword>
<comment type="caution">
    <text evidence="1">The sequence shown here is derived from an EMBL/GenBank/DDBJ whole genome shotgun (WGS) entry which is preliminary data.</text>
</comment>
<proteinExistence type="predicted"/>
<organism evidence="1 2">
    <name type="scientific">Cirrhinus mrigala</name>
    <name type="common">Mrigala</name>
    <dbReference type="NCBI Taxonomy" id="683832"/>
    <lineage>
        <taxon>Eukaryota</taxon>
        <taxon>Metazoa</taxon>
        <taxon>Chordata</taxon>
        <taxon>Craniata</taxon>
        <taxon>Vertebrata</taxon>
        <taxon>Euteleostomi</taxon>
        <taxon>Actinopterygii</taxon>
        <taxon>Neopterygii</taxon>
        <taxon>Teleostei</taxon>
        <taxon>Ostariophysi</taxon>
        <taxon>Cypriniformes</taxon>
        <taxon>Cyprinidae</taxon>
        <taxon>Labeoninae</taxon>
        <taxon>Labeonini</taxon>
        <taxon>Cirrhinus</taxon>
    </lineage>
</organism>
<accession>A0ABD0MFN6</accession>
<evidence type="ECO:0000313" key="2">
    <source>
        <dbReference type="Proteomes" id="UP001529510"/>
    </source>
</evidence>
<name>A0ABD0MFN6_CIRMR</name>
<feature type="non-terminal residue" evidence="1">
    <location>
        <position position="59"/>
    </location>
</feature>
<sequence>FAEAILTGGNLNFPSDPDDIVVMRENIGQNLLNESGDLSDLCMACGNKYAYTDDKVDTW</sequence>
<dbReference type="EMBL" id="JAMKFB020000601">
    <property type="protein sequence ID" value="KAL0148847.1"/>
    <property type="molecule type" value="Genomic_DNA"/>
</dbReference>
<gene>
    <name evidence="1" type="ORF">M9458_055856</name>
</gene>